<dbReference type="FunFam" id="3.40.50.720:FF:000003">
    <property type="entry name" value="S-(hydroxymethyl)glutathione dehydrogenase"/>
    <property type="match status" value="1"/>
</dbReference>
<dbReference type="RefSeq" id="WP_109601411.1">
    <property type="nucleotide sequence ID" value="NZ_BONA01000078.1"/>
</dbReference>
<dbReference type="GO" id="GO:0051903">
    <property type="term" value="F:S-(hydroxymethyl)glutathione dehydrogenase [NAD(P)+] activity"/>
    <property type="evidence" value="ECO:0007669"/>
    <property type="project" value="TreeGrafter"/>
</dbReference>
<dbReference type="SUPFAM" id="SSF51735">
    <property type="entry name" value="NAD(P)-binding Rossmann-fold domains"/>
    <property type="match status" value="1"/>
</dbReference>
<keyword evidence="4 7" id="KW-0862">Zinc</keyword>
<evidence type="ECO:0000256" key="6">
    <source>
        <dbReference type="ARBA" id="ARBA00023027"/>
    </source>
</evidence>
<evidence type="ECO:0000313" key="10">
    <source>
        <dbReference type="Proteomes" id="UP000245697"/>
    </source>
</evidence>
<dbReference type="GO" id="GO:0046294">
    <property type="term" value="P:formaldehyde catabolic process"/>
    <property type="evidence" value="ECO:0007669"/>
    <property type="project" value="TreeGrafter"/>
</dbReference>
<dbReference type="OrthoDB" id="334894at2"/>
<dbReference type="AlphaFoldDB" id="A0A316ETM7"/>
<dbReference type="InterPro" id="IPR020843">
    <property type="entry name" value="ER"/>
</dbReference>
<dbReference type="InterPro" id="IPR013149">
    <property type="entry name" value="ADH-like_C"/>
</dbReference>
<dbReference type="EMBL" id="QGGR01000025">
    <property type="protein sequence ID" value="PWK35865.1"/>
    <property type="molecule type" value="Genomic_DNA"/>
</dbReference>
<name>A0A316ETM7_9ACTN</name>
<keyword evidence="6" id="KW-0520">NAD</keyword>
<dbReference type="PANTHER" id="PTHR43880">
    <property type="entry name" value="ALCOHOL DEHYDROGENASE"/>
    <property type="match status" value="1"/>
</dbReference>
<dbReference type="PANTHER" id="PTHR43880:SF12">
    <property type="entry name" value="ALCOHOL DEHYDROGENASE CLASS-3"/>
    <property type="match status" value="1"/>
</dbReference>
<evidence type="ECO:0000313" key="9">
    <source>
        <dbReference type="EMBL" id="PWK35865.1"/>
    </source>
</evidence>
<dbReference type="PROSITE" id="PS00059">
    <property type="entry name" value="ADH_ZINC"/>
    <property type="match status" value="1"/>
</dbReference>
<evidence type="ECO:0000256" key="7">
    <source>
        <dbReference type="RuleBase" id="RU361277"/>
    </source>
</evidence>
<dbReference type="SMART" id="SM00829">
    <property type="entry name" value="PKS_ER"/>
    <property type="match status" value="1"/>
</dbReference>
<dbReference type="InterPro" id="IPR002328">
    <property type="entry name" value="ADH_Zn_CS"/>
</dbReference>
<evidence type="ECO:0000256" key="5">
    <source>
        <dbReference type="ARBA" id="ARBA00023002"/>
    </source>
</evidence>
<keyword evidence="3 7" id="KW-0479">Metal-binding</keyword>
<reference evidence="9 10" key="1">
    <citation type="submission" date="2018-05" db="EMBL/GenBank/DDBJ databases">
        <title>Genomic Encyclopedia of Archaeal and Bacterial Type Strains, Phase II (KMG-II): from individual species to whole genera.</title>
        <authorList>
            <person name="Goeker M."/>
        </authorList>
    </citation>
    <scope>NUCLEOTIDE SEQUENCE [LARGE SCALE GENOMIC DNA]</scope>
    <source>
        <strain evidence="9 10">DSM 45184</strain>
    </source>
</reference>
<dbReference type="Pfam" id="PF08240">
    <property type="entry name" value="ADH_N"/>
    <property type="match status" value="1"/>
</dbReference>
<dbReference type="GO" id="GO:0005829">
    <property type="term" value="C:cytosol"/>
    <property type="evidence" value="ECO:0007669"/>
    <property type="project" value="TreeGrafter"/>
</dbReference>
<dbReference type="SUPFAM" id="SSF50129">
    <property type="entry name" value="GroES-like"/>
    <property type="match status" value="1"/>
</dbReference>
<dbReference type="Gene3D" id="3.40.50.720">
    <property type="entry name" value="NAD(P)-binding Rossmann-like Domain"/>
    <property type="match status" value="1"/>
</dbReference>
<evidence type="ECO:0000256" key="4">
    <source>
        <dbReference type="ARBA" id="ARBA00022833"/>
    </source>
</evidence>
<evidence type="ECO:0000256" key="3">
    <source>
        <dbReference type="ARBA" id="ARBA00022723"/>
    </source>
</evidence>
<protein>
    <submittedName>
        <fullName evidence="9">Aryl-alcohol dehydrogenase</fullName>
    </submittedName>
</protein>
<keyword evidence="10" id="KW-1185">Reference proteome</keyword>
<comment type="caution">
    <text evidence="9">The sequence shown here is derived from an EMBL/GenBank/DDBJ whole genome shotgun (WGS) entry which is preliminary data.</text>
</comment>
<gene>
    <name evidence="9" type="ORF">BC793_12566</name>
</gene>
<keyword evidence="5" id="KW-0560">Oxidoreductase</keyword>
<dbReference type="InterPro" id="IPR036291">
    <property type="entry name" value="NAD(P)-bd_dom_sf"/>
</dbReference>
<dbReference type="Gene3D" id="3.90.180.10">
    <property type="entry name" value="Medium-chain alcohol dehydrogenases, catalytic domain"/>
    <property type="match status" value="1"/>
</dbReference>
<comment type="similarity">
    <text evidence="2 7">Belongs to the zinc-containing alcohol dehydrogenase family.</text>
</comment>
<sequence>MFKTKAAVVEGPGAPFTVAEVELADLRPDEVLVRIVAAGLCHTDLGVQAGGIPFALPGVLGHEGAGVVVETGAAVTRVAPGDQVLLSFTSCGTCPSCRGGHPAYCDTWVPQNLILGRRSDGEPTITRAGKPIGGRFFGQSSFADHAIADERSLVKVAADAPLDVLAPLGCGVQTGFGTVWNVLAPEPGSTLAVFGAGAVGLAAVLAAAGLPLGAVVAVDRVPARLDLAREFGATHTIDSRTEDPVAVIAEATRGRGLDYAIDTTAVPSVVRTAIDTLGIRGTCAVVGAPPAGTEVAFEVQNLLPGKRIVGVTLGDAEPETLIPQLVELHRTGRLPLEKLIRHYALSELDAAAKDMHSGRTVKPVIRMDT</sequence>
<evidence type="ECO:0000256" key="2">
    <source>
        <dbReference type="ARBA" id="ARBA00008072"/>
    </source>
</evidence>
<dbReference type="InterPro" id="IPR011032">
    <property type="entry name" value="GroES-like_sf"/>
</dbReference>
<dbReference type="InterPro" id="IPR013154">
    <property type="entry name" value="ADH-like_N"/>
</dbReference>
<feature type="domain" description="Enoyl reductase (ER)" evidence="8">
    <location>
        <begin position="13"/>
        <end position="365"/>
    </location>
</feature>
<accession>A0A316ETM7</accession>
<organism evidence="9 10">
    <name type="scientific">Actinoplanes xinjiangensis</name>
    <dbReference type="NCBI Taxonomy" id="512350"/>
    <lineage>
        <taxon>Bacteria</taxon>
        <taxon>Bacillati</taxon>
        <taxon>Actinomycetota</taxon>
        <taxon>Actinomycetes</taxon>
        <taxon>Micromonosporales</taxon>
        <taxon>Micromonosporaceae</taxon>
        <taxon>Actinoplanes</taxon>
    </lineage>
</organism>
<evidence type="ECO:0000256" key="1">
    <source>
        <dbReference type="ARBA" id="ARBA00001947"/>
    </source>
</evidence>
<dbReference type="Proteomes" id="UP000245697">
    <property type="component" value="Unassembled WGS sequence"/>
</dbReference>
<evidence type="ECO:0000259" key="8">
    <source>
        <dbReference type="SMART" id="SM00829"/>
    </source>
</evidence>
<proteinExistence type="inferred from homology"/>
<comment type="cofactor">
    <cofactor evidence="1 7">
        <name>Zn(2+)</name>
        <dbReference type="ChEBI" id="CHEBI:29105"/>
    </cofactor>
</comment>
<dbReference type="GO" id="GO:0008270">
    <property type="term" value="F:zinc ion binding"/>
    <property type="evidence" value="ECO:0007669"/>
    <property type="project" value="InterPro"/>
</dbReference>
<dbReference type="Pfam" id="PF00107">
    <property type="entry name" value="ADH_zinc_N"/>
    <property type="match status" value="1"/>
</dbReference>
<dbReference type="CDD" id="cd08278">
    <property type="entry name" value="benzyl_alcohol_DH"/>
    <property type="match status" value="1"/>
</dbReference>